<feature type="domain" description="SET" evidence="5">
    <location>
        <begin position="944"/>
        <end position="1022"/>
    </location>
</feature>
<feature type="transmembrane region" description="Helical" evidence="4">
    <location>
        <begin position="189"/>
        <end position="211"/>
    </location>
</feature>
<feature type="domain" description="Myb-like" evidence="6">
    <location>
        <begin position="740"/>
        <end position="790"/>
    </location>
</feature>
<feature type="region of interest" description="Disordered" evidence="3">
    <location>
        <begin position="555"/>
        <end position="581"/>
    </location>
</feature>
<evidence type="ECO:0000256" key="4">
    <source>
        <dbReference type="SAM" id="Phobius"/>
    </source>
</evidence>
<dbReference type="PANTHER" id="PTHR45747:SF14">
    <property type="entry name" value="HISTONE-LYSINE N-METHYLTRANSFERASE EZA1"/>
    <property type="match status" value="1"/>
</dbReference>
<evidence type="ECO:0000256" key="3">
    <source>
        <dbReference type="SAM" id="MobiDB-lite"/>
    </source>
</evidence>
<keyword evidence="4" id="KW-0812">Transmembrane</keyword>
<feature type="transmembrane region" description="Helical" evidence="4">
    <location>
        <begin position="16"/>
        <end position="42"/>
    </location>
</feature>
<keyword evidence="2" id="KW-0539">Nucleus</keyword>
<gene>
    <name evidence="7" type="ORF">SVIM_LOCUS439944</name>
</gene>
<name>A0A6N2MZ16_SALVM</name>
<dbReference type="Pfam" id="PF00856">
    <property type="entry name" value="SET"/>
    <property type="match status" value="1"/>
</dbReference>
<dbReference type="CDD" id="cd00167">
    <property type="entry name" value="SANT"/>
    <property type="match status" value="1"/>
</dbReference>
<dbReference type="InterPro" id="IPR001214">
    <property type="entry name" value="SET_dom"/>
</dbReference>
<dbReference type="EMBL" id="CAADRP010002040">
    <property type="protein sequence ID" value="VFU59688.1"/>
    <property type="molecule type" value="Genomic_DNA"/>
</dbReference>
<dbReference type="GO" id="GO:0003682">
    <property type="term" value="F:chromatin binding"/>
    <property type="evidence" value="ECO:0007669"/>
    <property type="project" value="TreeGrafter"/>
</dbReference>
<dbReference type="GO" id="GO:0046976">
    <property type="term" value="F:histone H3K27 methyltransferase activity"/>
    <property type="evidence" value="ECO:0007669"/>
    <property type="project" value="TreeGrafter"/>
</dbReference>
<reference evidence="7" key="1">
    <citation type="submission" date="2019-03" db="EMBL/GenBank/DDBJ databases">
        <authorList>
            <person name="Mank J."/>
            <person name="Almeida P."/>
        </authorList>
    </citation>
    <scope>NUCLEOTIDE SEQUENCE</scope>
    <source>
        <strain evidence="7">78183</strain>
    </source>
</reference>
<dbReference type="SUPFAM" id="SSF82199">
    <property type="entry name" value="SET domain"/>
    <property type="match status" value="1"/>
</dbReference>
<accession>A0A6N2MZ16</accession>
<evidence type="ECO:0000256" key="2">
    <source>
        <dbReference type="ARBA" id="ARBA00023242"/>
    </source>
</evidence>
<dbReference type="InterPro" id="IPR058609">
    <property type="entry name" value="HTH_CLF-like"/>
</dbReference>
<evidence type="ECO:0000259" key="6">
    <source>
        <dbReference type="SMART" id="SM00717"/>
    </source>
</evidence>
<keyword evidence="4" id="KW-0472">Membrane</keyword>
<evidence type="ECO:0000259" key="5">
    <source>
        <dbReference type="SMART" id="SM00317"/>
    </source>
</evidence>
<dbReference type="GO" id="GO:0031519">
    <property type="term" value="C:PcG protein complex"/>
    <property type="evidence" value="ECO:0007669"/>
    <property type="project" value="InterPro"/>
</dbReference>
<sequence length="1050" mass="116236">MLTISSDPRQQSPSSFILSLLLSINPLILYFLVSTVSTAALIHGLTGKITLLSETPGVIYRPGLYTAWIVLCTLQTCVGLGIGRSIASGIFDVSGFVSQRGFLCRYIFFLGLHDTMIHWSRTVVKPVVDDTIFGEAVDEKWVQRVGIALSYGALWWLRVRDEAESLVFMAEAKIELSVDLGVADLLGWWLYYLTVTIGMVRVVKILIWLGLTLICKRVSRNSTETCEDEFDKSSGAMVSRSSDSASKLRKLDGEPSNNGVGNLTSKMNQLKRQIQAERAVSVKDKVEKNRRKLEADVSQIRLATSRTFMGQNGVSKMISLRIGTPLCKYGGFAQGSGDKDIINGHEVAASTGTNLPLVDRIPPYTTWIFLDKNQRMAEDQSVVGRRRIYYDQHGSEALICSDSEEDIEPEEEKHEFSDGEDRILWMVSQEHGLAEEVLNDVSQFIGVGTTEIQDRCRTLEKKYNGDQSVKDTVDSVSERGISMEKSLSTALDSFDNLFCRRCLLFDCRLHGCSQTLINPSEKQSYWSEYEDDRKPCSDQCSLWLRVVKDFPGGSVNRTKTATSAEEKKTAAASDAEGPSGADFIDEKSIMEKEMSVISEAFCNLEPASGALNLDMSAMVIHNQEYIRKRKAPQHKDLAPDDSSQVPDDMQDCRKKQKRLLHLDVVNEAAEGVFPNQISTAKKASDKIEPRMPIKKTTNDSLETFCSGSEENVGHGAKDVFGVPRPKQSSSVNRAVEGVLRKSEWKPIEKELYLKGVEIFGKNSCLIARNLLSGLKTCIEVSNYMRESGAMMPHRSVAIDLSKICQQDPVCFEGGEGHGNLNILGSLLVTHHFGKQLLMEKISHVSSIHLVDASQCVESSAHVCITELAVRNIAGAQKVAKIASEDATVLRANAEVDSARALLLDVNVTQMFVGILGCGDGSSGEPPKQGDGQCGNMRLLLRQQQRILLAKSDVAGWGAFLKFVLDAYRKGDKLKFANHSSNPNCYAKVMLVAGDHRVGIFAKEHIEACEELFYDYRYGPDQAPAWARKPEGSKRDDCTISQGRAKKHQSH</sequence>
<dbReference type="PROSITE" id="PS51576">
    <property type="entry name" value="SAM_MT43_EZ"/>
    <property type="match status" value="1"/>
</dbReference>
<protein>
    <recommendedName>
        <fullName evidence="8">SET domain-containing protein</fullName>
    </recommendedName>
</protein>
<comment type="subcellular location">
    <subcellularLocation>
        <location evidence="1">Nucleus</location>
    </subcellularLocation>
</comment>
<evidence type="ECO:0000313" key="7">
    <source>
        <dbReference type="EMBL" id="VFU59688.1"/>
    </source>
</evidence>
<dbReference type="Pfam" id="PF25996">
    <property type="entry name" value="HTH_CLF_N"/>
    <property type="match status" value="1"/>
</dbReference>
<proteinExistence type="predicted"/>
<dbReference type="InterPro" id="IPR046341">
    <property type="entry name" value="SET_dom_sf"/>
</dbReference>
<dbReference type="Gene3D" id="2.170.270.10">
    <property type="entry name" value="SET domain"/>
    <property type="match status" value="1"/>
</dbReference>
<dbReference type="PANTHER" id="PTHR45747">
    <property type="entry name" value="HISTONE-LYSINE N-METHYLTRANSFERASE E(Z)"/>
    <property type="match status" value="1"/>
</dbReference>
<feature type="transmembrane region" description="Helical" evidence="4">
    <location>
        <begin position="62"/>
        <end position="82"/>
    </location>
</feature>
<dbReference type="AlphaFoldDB" id="A0A6N2MZ16"/>
<organism evidence="7">
    <name type="scientific">Salix viminalis</name>
    <name type="common">Common osier</name>
    <name type="synonym">Basket willow</name>
    <dbReference type="NCBI Taxonomy" id="40686"/>
    <lineage>
        <taxon>Eukaryota</taxon>
        <taxon>Viridiplantae</taxon>
        <taxon>Streptophyta</taxon>
        <taxon>Embryophyta</taxon>
        <taxon>Tracheophyta</taxon>
        <taxon>Spermatophyta</taxon>
        <taxon>Magnoliopsida</taxon>
        <taxon>eudicotyledons</taxon>
        <taxon>Gunneridae</taxon>
        <taxon>Pentapetalae</taxon>
        <taxon>rosids</taxon>
        <taxon>fabids</taxon>
        <taxon>Malpighiales</taxon>
        <taxon>Salicaceae</taxon>
        <taxon>Saliceae</taxon>
        <taxon>Salix</taxon>
    </lineage>
</organism>
<evidence type="ECO:0008006" key="8">
    <source>
        <dbReference type="Google" id="ProtNLM"/>
    </source>
</evidence>
<dbReference type="GO" id="GO:0031507">
    <property type="term" value="P:heterochromatin formation"/>
    <property type="evidence" value="ECO:0007669"/>
    <property type="project" value="TreeGrafter"/>
</dbReference>
<evidence type="ECO:0000256" key="1">
    <source>
        <dbReference type="ARBA" id="ARBA00004123"/>
    </source>
</evidence>
<keyword evidence="4" id="KW-1133">Transmembrane helix</keyword>
<feature type="compositionally biased region" description="Basic and acidic residues" evidence="3">
    <location>
        <begin position="1027"/>
        <end position="1037"/>
    </location>
</feature>
<dbReference type="InterPro" id="IPR001005">
    <property type="entry name" value="SANT/Myb"/>
</dbReference>
<dbReference type="SMART" id="SM00317">
    <property type="entry name" value="SET"/>
    <property type="match status" value="1"/>
</dbReference>
<dbReference type="SMART" id="SM00717">
    <property type="entry name" value="SANT"/>
    <property type="match status" value="1"/>
</dbReference>
<feature type="region of interest" description="Disordered" evidence="3">
    <location>
        <begin position="1023"/>
        <end position="1050"/>
    </location>
</feature>
<feature type="region of interest" description="Disordered" evidence="3">
    <location>
        <begin position="236"/>
        <end position="263"/>
    </location>
</feature>
<dbReference type="InterPro" id="IPR025778">
    <property type="entry name" value="Hist-Lys_N-MeTrfase_plant"/>
</dbReference>
<dbReference type="InterPro" id="IPR045318">
    <property type="entry name" value="EZH1/2-like"/>
</dbReference>